<dbReference type="AlphaFoldDB" id="A0A5S6R022"/>
<evidence type="ECO:0000256" key="1">
    <source>
        <dbReference type="SAM" id="MobiDB-lite"/>
    </source>
</evidence>
<accession>A0A5S6R022</accession>
<name>A0A5S6R022_TRIMR</name>
<dbReference type="Proteomes" id="UP000046395">
    <property type="component" value="Unassembled WGS sequence"/>
</dbReference>
<evidence type="ECO:0000313" key="2">
    <source>
        <dbReference type="Proteomes" id="UP000046395"/>
    </source>
</evidence>
<reference evidence="3" key="1">
    <citation type="submission" date="2019-12" db="UniProtKB">
        <authorList>
            <consortium name="WormBaseParasite"/>
        </authorList>
    </citation>
    <scope>IDENTIFICATION</scope>
</reference>
<protein>
    <submittedName>
        <fullName evidence="3">Uncharacterized protein</fullName>
    </submittedName>
</protein>
<evidence type="ECO:0000313" key="3">
    <source>
        <dbReference type="WBParaSite" id="TMUE_3000012855.1"/>
    </source>
</evidence>
<keyword evidence="2" id="KW-1185">Reference proteome</keyword>
<feature type="region of interest" description="Disordered" evidence="1">
    <location>
        <begin position="69"/>
        <end position="90"/>
    </location>
</feature>
<proteinExistence type="predicted"/>
<sequence length="108" mass="12507">MHVAFMADYLRTEVVEAMNGVLRDRGSFEGLIHDLLWIAGLWSTTVPEERGKKTEDCYKNLCYKNAERRLNGSQARHRGRPQSRDQQKIMDEVLKAGRGRRSNEWCAP</sequence>
<dbReference type="WBParaSite" id="TMUE_3000012855.1">
    <property type="protein sequence ID" value="TMUE_3000012855.1"/>
    <property type="gene ID" value="WBGene00301740"/>
</dbReference>
<organism evidence="2 3">
    <name type="scientific">Trichuris muris</name>
    <name type="common">Mouse whipworm</name>
    <dbReference type="NCBI Taxonomy" id="70415"/>
    <lineage>
        <taxon>Eukaryota</taxon>
        <taxon>Metazoa</taxon>
        <taxon>Ecdysozoa</taxon>
        <taxon>Nematoda</taxon>
        <taxon>Enoplea</taxon>
        <taxon>Dorylaimia</taxon>
        <taxon>Trichinellida</taxon>
        <taxon>Trichuridae</taxon>
        <taxon>Trichuris</taxon>
    </lineage>
</organism>